<keyword evidence="1 3" id="KW-0547">Nucleotide-binding</keyword>
<dbReference type="InterPro" id="IPR008271">
    <property type="entry name" value="Ser/Thr_kinase_AS"/>
</dbReference>
<dbReference type="InterPro" id="IPR000719">
    <property type="entry name" value="Prot_kinase_dom"/>
</dbReference>
<dbReference type="EMBL" id="CP002198">
    <property type="protein sequence ID" value="ADN15364.1"/>
    <property type="molecule type" value="Genomic_DNA"/>
</dbReference>
<reference evidence="6" key="1">
    <citation type="journal article" date="2011" name="MBio">
        <title>Novel metabolic attributes of the genus Cyanothece, comprising a group of unicellular nitrogen-fixing Cyanobacteria.</title>
        <authorList>
            <person name="Bandyopadhyay A."/>
            <person name="Elvitigala T."/>
            <person name="Welsh E."/>
            <person name="Stockel J."/>
            <person name="Liberton M."/>
            <person name="Min H."/>
            <person name="Sherman L.A."/>
            <person name="Pakrasi H.B."/>
        </authorList>
    </citation>
    <scope>NUCLEOTIDE SEQUENCE [LARGE SCALE GENOMIC DNA]</scope>
    <source>
        <strain evidence="6">PCC 7822</strain>
    </source>
</reference>
<dbReference type="PANTHER" id="PTHR24348">
    <property type="entry name" value="SERINE/THREONINE-PROTEIN KINASE UNC-51-RELATED"/>
    <property type="match status" value="1"/>
</dbReference>
<keyword evidence="2 3" id="KW-0067">ATP-binding</keyword>
<gene>
    <name evidence="5" type="ordered locus">Cyan7822_3414</name>
</gene>
<dbReference type="GO" id="GO:0004674">
    <property type="term" value="F:protein serine/threonine kinase activity"/>
    <property type="evidence" value="ECO:0007669"/>
    <property type="project" value="UniProtKB-KW"/>
</dbReference>
<dbReference type="Pfam" id="PF00069">
    <property type="entry name" value="Pkinase"/>
    <property type="match status" value="1"/>
</dbReference>
<dbReference type="eggNOG" id="COG0515">
    <property type="taxonomic scope" value="Bacteria"/>
</dbReference>
<evidence type="ECO:0000313" key="6">
    <source>
        <dbReference type="Proteomes" id="UP000008206"/>
    </source>
</evidence>
<keyword evidence="6" id="KW-1185">Reference proteome</keyword>
<dbReference type="InterPro" id="IPR045269">
    <property type="entry name" value="Atg1-like"/>
</dbReference>
<dbReference type="GO" id="GO:0005737">
    <property type="term" value="C:cytoplasm"/>
    <property type="evidence" value="ECO:0007669"/>
    <property type="project" value="TreeGrafter"/>
</dbReference>
<proteinExistence type="predicted"/>
<evidence type="ECO:0000256" key="1">
    <source>
        <dbReference type="ARBA" id="ARBA00022741"/>
    </source>
</evidence>
<keyword evidence="5" id="KW-0418">Kinase</keyword>
<dbReference type="Proteomes" id="UP000008206">
    <property type="component" value="Chromosome"/>
</dbReference>
<dbReference type="SUPFAM" id="SSF56112">
    <property type="entry name" value="Protein kinase-like (PK-like)"/>
    <property type="match status" value="1"/>
</dbReference>
<dbReference type="Gene3D" id="1.10.510.10">
    <property type="entry name" value="Transferase(Phosphotransferase) domain 1"/>
    <property type="match status" value="1"/>
</dbReference>
<sequence length="599" mass="67319">MYRSYYRILGLIGQGQFGRVFCAVDRQTGEIVALKDLELKRFPTHKFLREISYLLTLKHPNIVGCTGLEYNRTGRYVVMDYCEGGTLRDLINSQEQLSLKQKLNLVEDILSGLAHAHSRQIIHCDIKPENILLKLKPSSWSAHISDFGIARLIEEINSQSGGYTGSPAYMAPERFYGKHSFASDLYAVGIILFELLVGYRPFSGYPGELMTAHLSKTVTIPNTIPPLLSSIIEKALRKLPQRRFKSTEEMLKSVRLASETLGFNSSSVQLFTSLSSVPNATSLNIIHQVSLPQRVSHLAVDKQCVYLGIEDKLCCQIYPDSSLVGKPQEWQVPLKGSLVKLFSHSQGCLTVTDSPVNEGSCISYFRKSHDAGQIFQQQQVCVSRLNQISAIAPGGHWLAFISSSQVLQFLKLPNLERVKTSINCSIDSQLVTLDSRHGMIINSAEEKKPKTQFTLLTRRGNLWRFFSLSISLHSLVSNSHLPDQIFALEVSEKILGILINLKPLKVTRIPLEIKPDFILGQPWGFLLASRQGKVILLGIRGEKLGGFQVEEEITAMAFYDQFRLLMATDYQSEKRLYFINLEEKLANKIYLNSNSNTLS</sequence>
<dbReference type="GO" id="GO:0005524">
    <property type="term" value="F:ATP binding"/>
    <property type="evidence" value="ECO:0007669"/>
    <property type="project" value="UniProtKB-UniRule"/>
</dbReference>
<dbReference type="RefSeq" id="WP_013323433.1">
    <property type="nucleotide sequence ID" value="NC_014501.1"/>
</dbReference>
<dbReference type="InterPro" id="IPR011009">
    <property type="entry name" value="Kinase-like_dom_sf"/>
</dbReference>
<feature type="domain" description="Protein kinase" evidence="4">
    <location>
        <begin position="6"/>
        <end position="256"/>
    </location>
</feature>
<dbReference type="InterPro" id="IPR017441">
    <property type="entry name" value="Protein_kinase_ATP_BS"/>
</dbReference>
<evidence type="ECO:0000256" key="2">
    <source>
        <dbReference type="ARBA" id="ARBA00022840"/>
    </source>
</evidence>
<keyword evidence="5" id="KW-0808">Transferase</keyword>
<dbReference type="SMART" id="SM00220">
    <property type="entry name" value="S_TKc"/>
    <property type="match status" value="1"/>
</dbReference>
<evidence type="ECO:0000256" key="3">
    <source>
        <dbReference type="PROSITE-ProRule" id="PRU10141"/>
    </source>
</evidence>
<name>E0UEB8_GLOV7</name>
<evidence type="ECO:0000313" key="5">
    <source>
        <dbReference type="EMBL" id="ADN15364.1"/>
    </source>
</evidence>
<feature type="binding site" evidence="3">
    <location>
        <position position="35"/>
    </location>
    <ligand>
        <name>ATP</name>
        <dbReference type="ChEBI" id="CHEBI:30616"/>
    </ligand>
</feature>
<accession>E0UEB8</accession>
<dbReference type="KEGG" id="cyj:Cyan7822_3414"/>
<dbReference type="HOGENOM" id="CLU_445333_0_0_3"/>
<dbReference type="PROSITE" id="PS00107">
    <property type="entry name" value="PROTEIN_KINASE_ATP"/>
    <property type="match status" value="1"/>
</dbReference>
<dbReference type="OrthoDB" id="9788659at2"/>
<protein>
    <submittedName>
        <fullName evidence="5">Serine/threonine protein kinase</fullName>
    </submittedName>
</protein>
<dbReference type="PROSITE" id="PS50011">
    <property type="entry name" value="PROTEIN_KINASE_DOM"/>
    <property type="match status" value="1"/>
</dbReference>
<organism evidence="5 6">
    <name type="scientific">Gloeothece verrucosa (strain PCC 7822)</name>
    <name type="common">Cyanothece sp. (strain PCC 7822)</name>
    <dbReference type="NCBI Taxonomy" id="497965"/>
    <lineage>
        <taxon>Bacteria</taxon>
        <taxon>Bacillati</taxon>
        <taxon>Cyanobacteriota</taxon>
        <taxon>Cyanophyceae</taxon>
        <taxon>Oscillatoriophycideae</taxon>
        <taxon>Chroococcales</taxon>
        <taxon>Aphanothecaceae</taxon>
        <taxon>Gloeothece</taxon>
        <taxon>Gloeothece verrucosa</taxon>
    </lineage>
</organism>
<dbReference type="CDD" id="cd14014">
    <property type="entry name" value="STKc_PknB_like"/>
    <property type="match status" value="1"/>
</dbReference>
<keyword evidence="5" id="KW-0723">Serine/threonine-protein kinase</keyword>
<dbReference type="AlphaFoldDB" id="E0UEB8"/>
<dbReference type="PROSITE" id="PS00108">
    <property type="entry name" value="PROTEIN_KINASE_ST"/>
    <property type="match status" value="1"/>
</dbReference>
<dbReference type="STRING" id="497965.Cyan7822_3414"/>
<evidence type="ECO:0000259" key="4">
    <source>
        <dbReference type="PROSITE" id="PS50011"/>
    </source>
</evidence>